<dbReference type="EMBL" id="LAIR01000003">
    <property type="protein sequence ID" value="KNX35849.1"/>
    <property type="molecule type" value="Genomic_DNA"/>
</dbReference>
<keyword evidence="3" id="KW-1185">Reference proteome</keyword>
<evidence type="ECO:0000313" key="2">
    <source>
        <dbReference type="EMBL" id="KNX35849.1"/>
    </source>
</evidence>
<dbReference type="STRING" id="1631356.VV01_21405"/>
<organism evidence="2 3">
    <name type="scientific">Luteipulveratus halotolerans</name>
    <dbReference type="NCBI Taxonomy" id="1631356"/>
    <lineage>
        <taxon>Bacteria</taxon>
        <taxon>Bacillati</taxon>
        <taxon>Actinomycetota</taxon>
        <taxon>Actinomycetes</taxon>
        <taxon>Micrococcales</taxon>
        <taxon>Dermacoccaceae</taxon>
        <taxon>Luteipulveratus</taxon>
    </lineage>
</organism>
<evidence type="ECO:0000313" key="3">
    <source>
        <dbReference type="Proteomes" id="UP000037397"/>
    </source>
</evidence>
<sequence>MNDLREAVNTLRADVGVGPIDEAHLRVAAGVDRVEAPALEELVEARSVSGTPGAAAERVDPPNTQPAAAGRGVPF</sequence>
<evidence type="ECO:0000256" key="1">
    <source>
        <dbReference type="SAM" id="MobiDB-lite"/>
    </source>
</evidence>
<dbReference type="Proteomes" id="UP000037397">
    <property type="component" value="Unassembled WGS sequence"/>
</dbReference>
<feature type="region of interest" description="Disordered" evidence="1">
    <location>
        <begin position="45"/>
        <end position="75"/>
    </location>
</feature>
<dbReference type="AlphaFoldDB" id="A0A0L6CDT7"/>
<proteinExistence type="predicted"/>
<reference evidence="3" key="1">
    <citation type="submission" date="2015-03" db="EMBL/GenBank/DDBJ databases">
        <title>Luteipulveratus halotolerans sp. nov., a novel actinobacterium (Dermacoccaceae) from Sarawak, Malaysia.</title>
        <authorList>
            <person name="Juboi H."/>
            <person name="Basik A."/>
            <person name="Shamsul S.S."/>
            <person name="Arnold P."/>
            <person name="Schmitt E.K."/>
            <person name="Sanglier J.-J."/>
            <person name="Yeo T."/>
        </authorList>
    </citation>
    <scope>NUCLEOTIDE SEQUENCE [LARGE SCALE GENOMIC DNA]</scope>
    <source>
        <strain evidence="3">C296001</strain>
    </source>
</reference>
<accession>A0A0L6CDT7</accession>
<gene>
    <name evidence="2" type="ORF">VV01_21405</name>
</gene>
<comment type="caution">
    <text evidence="2">The sequence shown here is derived from an EMBL/GenBank/DDBJ whole genome shotgun (WGS) entry which is preliminary data.</text>
</comment>
<protein>
    <submittedName>
        <fullName evidence="2">Uncharacterized protein</fullName>
    </submittedName>
</protein>
<name>A0A0L6CDT7_9MICO</name>